<evidence type="ECO:0000313" key="1">
    <source>
        <dbReference type="EMBL" id="KAA5323525.1"/>
    </source>
</evidence>
<evidence type="ECO:0000313" key="2">
    <source>
        <dbReference type="EMBL" id="KAA5399139.1"/>
    </source>
</evidence>
<dbReference type="InterPro" id="IPR021958">
    <property type="entry name" value="DUF3575"/>
</dbReference>
<dbReference type="EMBL" id="VVZV01000003">
    <property type="protein sequence ID" value="KAA5323525.1"/>
    <property type="molecule type" value="Genomic_DNA"/>
</dbReference>
<dbReference type="Proteomes" id="UP001181086">
    <property type="component" value="Unassembled WGS sequence"/>
</dbReference>
<dbReference type="Pfam" id="PF12099">
    <property type="entry name" value="DUF3575"/>
    <property type="match status" value="1"/>
</dbReference>
<dbReference type="Proteomes" id="UP000500949">
    <property type="component" value="Chromosome"/>
</dbReference>
<evidence type="ECO:0000313" key="12">
    <source>
        <dbReference type="Proteomes" id="UP000481700"/>
    </source>
</evidence>
<protein>
    <submittedName>
        <fullName evidence="3">DUF3575 domain-containing protein</fullName>
    </submittedName>
</protein>
<dbReference type="EMBL" id="SLTU01000003">
    <property type="protein sequence ID" value="TDA71665.1"/>
    <property type="molecule type" value="Genomic_DNA"/>
</dbReference>
<proteinExistence type="predicted"/>
<dbReference type="AlphaFoldDB" id="A0A076J0Y3"/>
<evidence type="ECO:0000313" key="11">
    <source>
        <dbReference type="Proteomes" id="UP000481616"/>
    </source>
</evidence>
<reference evidence="10 11" key="1">
    <citation type="journal article" date="2019" name="Nat. Med.">
        <title>A library of human gut bacterial isolates paired with longitudinal multiomics data enables mechanistic microbiome research.</title>
        <authorList>
            <person name="Poyet M."/>
            <person name="Groussin M."/>
            <person name="Gibbons S.M."/>
            <person name="Avila-Pacheco J."/>
            <person name="Jiang X."/>
            <person name="Kearney S.M."/>
            <person name="Perrotta A.R."/>
            <person name="Berdy B."/>
            <person name="Zhao S."/>
            <person name="Lieberman T.D."/>
            <person name="Swanson P.K."/>
            <person name="Smith M."/>
            <person name="Roesemann S."/>
            <person name="Alexander J.E."/>
            <person name="Rich S.A."/>
            <person name="Livny J."/>
            <person name="Vlamakis H."/>
            <person name="Clish C."/>
            <person name="Bullock K."/>
            <person name="Deik A."/>
            <person name="Scott J."/>
            <person name="Pierce K.A."/>
            <person name="Xavier R.J."/>
            <person name="Alm E.J."/>
        </authorList>
    </citation>
    <scope>NUCLEOTIDE SEQUENCE [LARGE SCALE GENOMIC DNA]</scope>
    <source>
        <strain evidence="2 11">BIOML-A1</strain>
        <strain evidence="1 12">BIOML-A25</strain>
        <strain evidence="3 10">BIOML-A4</strain>
    </source>
</reference>
<sequence length="288" mass="32939">MTKLFYILSLLIIKVASNYISTHLWSGEKKLKKRVLLQTLILTACFLPTHGQDSFLCFQTNVQKSNISIHEQRMKHPGHSQTACVHSKHIGIGNEDTGNDHGAGKTKYNKSVPFLALKTNMLFDIALIPNIEVEVPVGKCWSLNGELMFPWWLFDNDKYCMQILSGGLETRYWLDNKKKRNILTGHFAGLYAGGGKYDLQWKENGYQGEFFIAAGISYGYAKRISRNLHLEFNLGIGVLRTYYKHYHANDNHQTLLWQNNGRYTWFGPTKAKISLAWILNHKVKGGVK</sequence>
<dbReference type="EMBL" id="CP046176">
    <property type="protein sequence ID" value="QJR78846.1"/>
    <property type="molecule type" value="Genomic_DNA"/>
</dbReference>
<evidence type="ECO:0000313" key="5">
    <source>
        <dbReference type="EMBL" id="QJR78846.1"/>
    </source>
</evidence>
<evidence type="ECO:0000313" key="6">
    <source>
        <dbReference type="EMBL" id="TDA71665.1"/>
    </source>
</evidence>
<evidence type="ECO:0000313" key="9">
    <source>
        <dbReference type="Proteomes" id="UP000294834"/>
    </source>
</evidence>
<dbReference type="Proteomes" id="UP000481616">
    <property type="component" value="Unassembled WGS sequence"/>
</dbReference>
<dbReference type="Proteomes" id="UP000294527">
    <property type="component" value="Unassembled WGS sequence"/>
</dbReference>
<evidence type="ECO:0000313" key="8">
    <source>
        <dbReference type="Proteomes" id="UP000294527"/>
    </source>
</evidence>
<evidence type="ECO:0000313" key="3">
    <source>
        <dbReference type="EMBL" id="KAA5406040.1"/>
    </source>
</evidence>
<dbReference type="KEGG" id="bdh:GV66_06545"/>
<organism evidence="3 10">
    <name type="scientific">Phocaeicola dorei</name>
    <dbReference type="NCBI Taxonomy" id="357276"/>
    <lineage>
        <taxon>Bacteria</taxon>
        <taxon>Pseudomonadati</taxon>
        <taxon>Bacteroidota</taxon>
        <taxon>Bacteroidia</taxon>
        <taxon>Bacteroidales</taxon>
        <taxon>Bacteroidaceae</taxon>
        <taxon>Phocaeicola</taxon>
    </lineage>
</organism>
<dbReference type="EMBL" id="VVZA01000005">
    <property type="protein sequence ID" value="KAA5406040.1"/>
    <property type="molecule type" value="Genomic_DNA"/>
</dbReference>
<evidence type="ECO:0000313" key="10">
    <source>
        <dbReference type="Proteomes" id="UP000441162"/>
    </source>
</evidence>
<dbReference type="EMBL" id="VVYY01000006">
    <property type="protein sequence ID" value="KAA5399139.1"/>
    <property type="molecule type" value="Genomic_DNA"/>
</dbReference>
<gene>
    <name evidence="6" type="ORF">E1I98_22570</name>
    <name evidence="7" type="ORF">E1J06_20890</name>
    <name evidence="3" type="ORF">F2Y51_07745</name>
    <name evidence="2" type="ORF">F2Y58_08460</name>
    <name evidence="1" type="ORF">F2Z07_03750</name>
    <name evidence="5" type="ORF">GKD17_21980</name>
    <name evidence="4" type="ORF">RVH45_16735</name>
</gene>
<dbReference type="Proteomes" id="UP000441162">
    <property type="component" value="Unassembled WGS sequence"/>
</dbReference>
<dbReference type="GeneID" id="93449337"/>
<evidence type="ECO:0000313" key="7">
    <source>
        <dbReference type="EMBL" id="TDB03621.1"/>
    </source>
</evidence>
<dbReference type="eggNOG" id="COG2885">
    <property type="taxonomic scope" value="Bacteria"/>
</dbReference>
<reference evidence="5 13" key="3">
    <citation type="submission" date="2019-11" db="EMBL/GenBank/DDBJ databases">
        <title>Complete genome sequence of Bacteroides dorei DSM 17855.</title>
        <authorList>
            <person name="Russell J.T."/>
        </authorList>
    </citation>
    <scope>NUCLEOTIDE SEQUENCE [LARGE SCALE GENOMIC DNA]</scope>
    <source>
        <strain evidence="5 13">DSM 17855</strain>
    </source>
</reference>
<reference evidence="4" key="4">
    <citation type="submission" date="2023-10" db="EMBL/GenBank/DDBJ databases">
        <title>Genome of Potential pathogenic bacteria in Crohn's disease.</title>
        <authorList>
            <person name="Rodriguez-Palacios A."/>
        </authorList>
    </citation>
    <scope>NUCLEOTIDE SEQUENCE</scope>
    <source>
        <strain evidence="4">CavFT-hAR62</strain>
    </source>
</reference>
<dbReference type="Proteomes" id="UP000294834">
    <property type="component" value="Unassembled WGS sequence"/>
</dbReference>
<evidence type="ECO:0000313" key="4">
    <source>
        <dbReference type="EMBL" id="MDU0271505.1"/>
    </source>
</evidence>
<reference evidence="8 9" key="2">
    <citation type="journal article" date="2019" name="Nat. Microbiol.">
        <title>Genomic variation and strain-specific functional adaptation in the human gut microbiome during early life.</title>
        <authorList>
            <person name="Vatanen T."/>
            <person name="Plichta D.R."/>
            <person name="Somani J."/>
            <person name="Munch P.C."/>
            <person name="Arthur T.D."/>
            <person name="Hall A.B."/>
            <person name="Rudolf S."/>
            <person name="Oakeley E.J."/>
            <person name="Ke X."/>
            <person name="Young R.A."/>
            <person name="Haiser H.J."/>
            <person name="Kolde R."/>
            <person name="Yassour M."/>
            <person name="Luopajarvi K."/>
            <person name="Siljander H."/>
            <person name="Virtanen S.M."/>
            <person name="Ilonen J."/>
            <person name="Uibo R."/>
            <person name="Tillmann V."/>
            <person name="Mokurov S."/>
            <person name="Dorshakova N."/>
            <person name="Porter J.A."/>
            <person name="McHardy A.C."/>
            <person name="Lahdesmaki H."/>
            <person name="Vlamakis H."/>
            <person name="Huttenhower C."/>
            <person name="Knip M."/>
            <person name="Xavier R.J."/>
        </authorList>
    </citation>
    <scope>NUCLEOTIDE SEQUENCE [LARGE SCALE GENOMIC DNA]</scope>
    <source>
        <strain evidence="6 8">RJX1047</strain>
        <strain evidence="7 9">RJX1052</strain>
    </source>
</reference>
<accession>A0A076J0Y3</accession>
<dbReference type="Proteomes" id="UP000481700">
    <property type="component" value="Unassembled WGS sequence"/>
</dbReference>
<evidence type="ECO:0000313" key="13">
    <source>
        <dbReference type="Proteomes" id="UP000500949"/>
    </source>
</evidence>
<name>A0A076J0Y3_9BACT</name>
<dbReference type="EMBL" id="SLTX01000002">
    <property type="protein sequence ID" value="TDB03621.1"/>
    <property type="molecule type" value="Genomic_DNA"/>
</dbReference>
<dbReference type="KEGG" id="bdo:EL88_24435"/>
<dbReference type="EMBL" id="JAWDEV010000011">
    <property type="protein sequence ID" value="MDU0271505.1"/>
    <property type="molecule type" value="Genomic_DNA"/>
</dbReference>
<dbReference type="RefSeq" id="WP_007833888.1">
    <property type="nucleotide sequence ID" value="NZ_BAABYF010000001.1"/>
</dbReference>